<dbReference type="Proteomes" id="UP001140234">
    <property type="component" value="Unassembled WGS sequence"/>
</dbReference>
<dbReference type="EMBL" id="JANBUJ010000396">
    <property type="protein sequence ID" value="KAJ2772287.1"/>
    <property type="molecule type" value="Genomic_DNA"/>
</dbReference>
<accession>A0ACC1K3J4</accession>
<gene>
    <name evidence="1" type="ORF">IWQ57_001828</name>
</gene>
<protein>
    <submittedName>
        <fullName evidence="1">Uncharacterized protein</fullName>
    </submittedName>
</protein>
<name>A0ACC1K3J4_9FUNG</name>
<evidence type="ECO:0000313" key="2">
    <source>
        <dbReference type="Proteomes" id="UP001140234"/>
    </source>
</evidence>
<keyword evidence="2" id="KW-1185">Reference proteome</keyword>
<comment type="caution">
    <text evidence="1">The sequence shown here is derived from an EMBL/GenBank/DDBJ whole genome shotgun (WGS) entry which is preliminary data.</text>
</comment>
<organism evidence="1 2">
    <name type="scientific">Coemansia nantahalensis</name>
    <dbReference type="NCBI Taxonomy" id="2789366"/>
    <lineage>
        <taxon>Eukaryota</taxon>
        <taxon>Fungi</taxon>
        <taxon>Fungi incertae sedis</taxon>
        <taxon>Zoopagomycota</taxon>
        <taxon>Kickxellomycotina</taxon>
        <taxon>Kickxellomycetes</taxon>
        <taxon>Kickxellales</taxon>
        <taxon>Kickxellaceae</taxon>
        <taxon>Coemansia</taxon>
    </lineage>
</organism>
<sequence>MAAGKSTTAGKVAAVKQKLRGPGRVKTKASGGGSALADRQQRAKTLARAAAGTPDALGIARASTRHTAGRRDLCRALDRKVVGTQVGDTLRGIGGPEAPTAAQIEQRAREARELAARAYERQQSAVDDAVGELARLMSGTAQ</sequence>
<proteinExistence type="predicted"/>
<reference evidence="1" key="1">
    <citation type="submission" date="2022-07" db="EMBL/GenBank/DDBJ databases">
        <title>Phylogenomic reconstructions and comparative analyses of Kickxellomycotina fungi.</title>
        <authorList>
            <person name="Reynolds N.K."/>
            <person name="Stajich J.E."/>
            <person name="Barry K."/>
            <person name="Grigoriev I.V."/>
            <person name="Crous P."/>
            <person name="Smith M.E."/>
        </authorList>
    </citation>
    <scope>NUCLEOTIDE SEQUENCE</scope>
    <source>
        <strain evidence="1">CBS 109366</strain>
    </source>
</reference>
<evidence type="ECO:0000313" key="1">
    <source>
        <dbReference type="EMBL" id="KAJ2772287.1"/>
    </source>
</evidence>